<reference evidence="2 3" key="1">
    <citation type="submission" date="2023-02" db="EMBL/GenBank/DDBJ databases">
        <title>Genome Sequence of L. cardiaca H63T.</title>
        <authorList>
            <person name="Lopez A.E."/>
            <person name="Cianciotto N.P."/>
        </authorList>
    </citation>
    <scope>NUCLEOTIDE SEQUENCE [LARGE SCALE GENOMIC DNA]</scope>
    <source>
        <strain evidence="2 3">H63</strain>
    </source>
</reference>
<name>A0ABY8AT56_9GAMM</name>
<keyword evidence="3" id="KW-1185">Reference proteome</keyword>
<evidence type="ECO:0000256" key="1">
    <source>
        <dbReference type="SAM" id="MobiDB-lite"/>
    </source>
</evidence>
<accession>A0ABY8AT56</accession>
<proteinExistence type="predicted"/>
<gene>
    <name evidence="2" type="ORF">PXX05_02490</name>
</gene>
<evidence type="ECO:0000313" key="2">
    <source>
        <dbReference type="EMBL" id="WED43664.1"/>
    </source>
</evidence>
<dbReference type="EMBL" id="CP119078">
    <property type="protein sequence ID" value="WED43664.1"/>
    <property type="molecule type" value="Genomic_DNA"/>
</dbReference>
<protein>
    <submittedName>
        <fullName evidence="2">Uncharacterized protein</fullName>
    </submittedName>
</protein>
<dbReference type="Proteomes" id="UP001222087">
    <property type="component" value="Chromosome"/>
</dbReference>
<dbReference type="RefSeq" id="WP_275089475.1">
    <property type="nucleotide sequence ID" value="NZ_CP119078.1"/>
</dbReference>
<feature type="region of interest" description="Disordered" evidence="1">
    <location>
        <begin position="163"/>
        <end position="188"/>
    </location>
</feature>
<organism evidence="2 3">
    <name type="scientific">Legionella cardiaca</name>
    <dbReference type="NCBI Taxonomy" id="1071983"/>
    <lineage>
        <taxon>Bacteria</taxon>
        <taxon>Pseudomonadati</taxon>
        <taxon>Pseudomonadota</taxon>
        <taxon>Gammaproteobacteria</taxon>
        <taxon>Legionellales</taxon>
        <taxon>Legionellaceae</taxon>
        <taxon>Legionella</taxon>
    </lineage>
</organism>
<sequence length="188" mass="21679">MCLLNNSKCLCHHIKKFIVADENKKFFKFFTSINITELYSFLKDAYQLLDDTASVSFNDDLNRLVAEYVKPPETLDDERQVINVNNEERRLSFLKVYAKYTKGKVDKEKLVTELNKLVQDVEKLTYNNLCDNKSFIETLKRNSKVFGRKSSVSNLAASRLRLGGKNQEIHKKEDTEPDNGGNSATPTW</sequence>
<evidence type="ECO:0000313" key="3">
    <source>
        <dbReference type="Proteomes" id="UP001222087"/>
    </source>
</evidence>